<accession>A0A2S7T418</accession>
<gene>
    <name evidence="2" type="ORF">BST99_00375</name>
</gene>
<name>A0A2S7T418_9FLAO</name>
<sequence>MKQELFFLLLAGIFQFLFFWYGGPWMVAQVRKKNLRANPQWDGNESDFRRGFYRFGIIFFRTFAVLGAIGTSLVIVMAILES</sequence>
<evidence type="ECO:0000256" key="1">
    <source>
        <dbReference type="SAM" id="Phobius"/>
    </source>
</evidence>
<feature type="transmembrane region" description="Helical" evidence="1">
    <location>
        <begin position="6"/>
        <end position="27"/>
    </location>
</feature>
<feature type="transmembrane region" description="Helical" evidence="1">
    <location>
        <begin position="58"/>
        <end position="80"/>
    </location>
</feature>
<organism evidence="2 3">
    <name type="scientific">Aureicoccus marinus</name>
    <dbReference type="NCBI Taxonomy" id="754435"/>
    <lineage>
        <taxon>Bacteria</taxon>
        <taxon>Pseudomonadati</taxon>
        <taxon>Bacteroidota</taxon>
        <taxon>Flavobacteriia</taxon>
        <taxon>Flavobacteriales</taxon>
        <taxon>Flavobacteriaceae</taxon>
        <taxon>Aureicoccus</taxon>
    </lineage>
</organism>
<proteinExistence type="predicted"/>
<keyword evidence="1" id="KW-1133">Transmembrane helix</keyword>
<evidence type="ECO:0000313" key="2">
    <source>
        <dbReference type="EMBL" id="PQJ14404.1"/>
    </source>
</evidence>
<evidence type="ECO:0000313" key="3">
    <source>
        <dbReference type="Proteomes" id="UP000239366"/>
    </source>
</evidence>
<keyword evidence="1" id="KW-0472">Membrane</keyword>
<dbReference type="Proteomes" id="UP000239366">
    <property type="component" value="Unassembled WGS sequence"/>
</dbReference>
<comment type="caution">
    <text evidence="2">The sequence shown here is derived from an EMBL/GenBank/DDBJ whole genome shotgun (WGS) entry which is preliminary data.</text>
</comment>
<dbReference type="RefSeq" id="WP_105000036.1">
    <property type="nucleotide sequence ID" value="NZ_MQVX01000001.1"/>
</dbReference>
<reference evidence="3" key="1">
    <citation type="submission" date="2016-11" db="EMBL/GenBank/DDBJ databases">
        <title>Trade-off between light-utilization and light-protection in marine flavobacteria.</title>
        <authorList>
            <person name="Kumagai Y."/>
            <person name="Yoshizawa S."/>
            <person name="Kogure K."/>
        </authorList>
    </citation>
    <scope>NUCLEOTIDE SEQUENCE [LARGE SCALE GENOMIC DNA]</scope>
    <source>
        <strain evidence="3">SG-18</strain>
    </source>
</reference>
<keyword evidence="1" id="KW-0812">Transmembrane</keyword>
<keyword evidence="3" id="KW-1185">Reference proteome</keyword>
<dbReference type="AlphaFoldDB" id="A0A2S7T418"/>
<protein>
    <submittedName>
        <fullName evidence="2">Uncharacterized protein</fullName>
    </submittedName>
</protein>
<dbReference type="EMBL" id="MQVX01000001">
    <property type="protein sequence ID" value="PQJ14404.1"/>
    <property type="molecule type" value="Genomic_DNA"/>
</dbReference>